<dbReference type="SMART" id="SM00490">
    <property type="entry name" value="HELICc"/>
    <property type="match status" value="1"/>
</dbReference>
<comment type="catalytic activity">
    <reaction evidence="14 15">
        <text>ATP + H2O = ADP + phosphate + H(+)</text>
        <dbReference type="Rhea" id="RHEA:13065"/>
        <dbReference type="ChEBI" id="CHEBI:15377"/>
        <dbReference type="ChEBI" id="CHEBI:15378"/>
        <dbReference type="ChEBI" id="CHEBI:30616"/>
        <dbReference type="ChEBI" id="CHEBI:43474"/>
        <dbReference type="ChEBI" id="CHEBI:456216"/>
        <dbReference type="EC" id="5.6.2.4"/>
    </reaction>
</comment>
<dbReference type="Pfam" id="PF00271">
    <property type="entry name" value="Helicase_C"/>
    <property type="match status" value="1"/>
</dbReference>
<evidence type="ECO:0000256" key="14">
    <source>
        <dbReference type="ARBA" id="ARBA00048988"/>
    </source>
</evidence>
<keyword evidence="5 15" id="KW-0378">Hydrolase</keyword>
<dbReference type="RefSeq" id="WP_089967905.1">
    <property type="nucleotide sequence ID" value="NZ_FNJM01000003.1"/>
</dbReference>
<dbReference type="EMBL" id="FNJM01000003">
    <property type="protein sequence ID" value="SDP26569.1"/>
    <property type="molecule type" value="Genomic_DNA"/>
</dbReference>
<keyword evidence="3 15" id="KW-0547">Nucleotide-binding</keyword>
<keyword evidence="6 15" id="KW-0347">Helicase</keyword>
<evidence type="ECO:0000256" key="3">
    <source>
        <dbReference type="ARBA" id="ARBA00022741"/>
    </source>
</evidence>
<evidence type="ECO:0000256" key="8">
    <source>
        <dbReference type="ARBA" id="ARBA00023125"/>
    </source>
</evidence>
<evidence type="ECO:0000256" key="2">
    <source>
        <dbReference type="ARBA" id="ARBA00017846"/>
    </source>
</evidence>
<name>A0A1H0RBK6_9CLOT</name>
<dbReference type="Pfam" id="PF19833">
    <property type="entry name" value="RecG_dom3_C"/>
    <property type="match status" value="1"/>
</dbReference>
<dbReference type="SMART" id="SM00487">
    <property type="entry name" value="DEXDc"/>
    <property type="match status" value="1"/>
</dbReference>
<evidence type="ECO:0000256" key="1">
    <source>
        <dbReference type="ARBA" id="ARBA00007504"/>
    </source>
</evidence>
<dbReference type="Pfam" id="PF00270">
    <property type="entry name" value="DEAD"/>
    <property type="match status" value="1"/>
</dbReference>
<dbReference type="InterPro" id="IPR047112">
    <property type="entry name" value="RecG/Mfd"/>
</dbReference>
<dbReference type="Pfam" id="PF17191">
    <property type="entry name" value="RecG_wedge"/>
    <property type="match status" value="1"/>
</dbReference>
<dbReference type="InterPro" id="IPR033454">
    <property type="entry name" value="RecG_wedge"/>
</dbReference>
<reference evidence="16 17" key="1">
    <citation type="submission" date="2016-10" db="EMBL/GenBank/DDBJ databases">
        <authorList>
            <person name="de Groot N.N."/>
        </authorList>
    </citation>
    <scope>NUCLEOTIDE SEQUENCE [LARGE SCALE GENOMIC DNA]</scope>
    <source>
        <strain evidence="16 17">DSM 12272</strain>
    </source>
</reference>
<evidence type="ECO:0000256" key="15">
    <source>
        <dbReference type="RuleBase" id="RU363016"/>
    </source>
</evidence>
<dbReference type="GO" id="GO:0006281">
    <property type="term" value="P:DNA repair"/>
    <property type="evidence" value="ECO:0007669"/>
    <property type="project" value="UniProtKB-UniRule"/>
</dbReference>
<organism evidence="16 17">
    <name type="scientific">Clostridium gasigenes</name>
    <dbReference type="NCBI Taxonomy" id="94869"/>
    <lineage>
        <taxon>Bacteria</taxon>
        <taxon>Bacillati</taxon>
        <taxon>Bacillota</taxon>
        <taxon>Clostridia</taxon>
        <taxon>Eubacteriales</taxon>
        <taxon>Clostridiaceae</taxon>
        <taxon>Clostridium</taxon>
    </lineage>
</organism>
<dbReference type="GO" id="GO:0005524">
    <property type="term" value="F:ATP binding"/>
    <property type="evidence" value="ECO:0007669"/>
    <property type="project" value="UniProtKB-KW"/>
</dbReference>
<dbReference type="NCBIfam" id="NF008168">
    <property type="entry name" value="PRK10917.2-2"/>
    <property type="match status" value="1"/>
</dbReference>
<evidence type="ECO:0000256" key="12">
    <source>
        <dbReference type="ARBA" id="ARBA00034617"/>
    </source>
</evidence>
<dbReference type="PANTHER" id="PTHR47964">
    <property type="entry name" value="ATP-DEPENDENT DNA HELICASE HOMOLOG RECG, CHLOROPLASTIC"/>
    <property type="match status" value="1"/>
</dbReference>
<proteinExistence type="inferred from homology"/>
<dbReference type="Gene3D" id="2.40.50.140">
    <property type="entry name" value="Nucleic acid-binding proteins"/>
    <property type="match status" value="1"/>
</dbReference>
<dbReference type="SUPFAM" id="SSF50249">
    <property type="entry name" value="Nucleic acid-binding proteins"/>
    <property type="match status" value="1"/>
</dbReference>
<dbReference type="InterPro" id="IPR011545">
    <property type="entry name" value="DEAD/DEAH_box_helicase_dom"/>
</dbReference>
<evidence type="ECO:0000256" key="6">
    <source>
        <dbReference type="ARBA" id="ARBA00022806"/>
    </source>
</evidence>
<dbReference type="GO" id="GO:0003677">
    <property type="term" value="F:DNA binding"/>
    <property type="evidence" value="ECO:0007669"/>
    <property type="project" value="UniProtKB-KW"/>
</dbReference>
<dbReference type="InterPro" id="IPR014001">
    <property type="entry name" value="Helicase_ATP-bd"/>
</dbReference>
<dbReference type="EC" id="5.6.2.4" evidence="13 15"/>
<dbReference type="NCBIfam" id="TIGR00643">
    <property type="entry name" value="recG"/>
    <property type="match status" value="1"/>
</dbReference>
<evidence type="ECO:0000313" key="16">
    <source>
        <dbReference type="EMBL" id="SDP26569.1"/>
    </source>
</evidence>
<evidence type="ECO:0000313" key="17">
    <source>
        <dbReference type="Proteomes" id="UP000198597"/>
    </source>
</evidence>
<accession>A0A1H0RBK6</accession>
<dbReference type="Proteomes" id="UP000198597">
    <property type="component" value="Unassembled WGS sequence"/>
</dbReference>
<dbReference type="STRING" id="94869.SAMN04488529_103106"/>
<protein>
    <recommendedName>
        <fullName evidence="2 15">ATP-dependent DNA helicase RecG</fullName>
        <ecNumber evidence="13 15">5.6.2.4</ecNumber>
    </recommendedName>
</protein>
<comment type="catalytic activity">
    <reaction evidence="12 15">
        <text>Couples ATP hydrolysis with the unwinding of duplex DNA by translocating in the 3'-5' direction.</text>
        <dbReference type="EC" id="5.6.2.4"/>
    </reaction>
</comment>
<keyword evidence="9 15" id="KW-0233">DNA recombination</keyword>
<dbReference type="PANTHER" id="PTHR47964:SF1">
    <property type="entry name" value="ATP-DEPENDENT DNA HELICASE HOMOLOG RECG, CHLOROPLASTIC"/>
    <property type="match status" value="1"/>
</dbReference>
<dbReference type="InterPro" id="IPR004609">
    <property type="entry name" value="ATP-dep_DNA_helicase_RecG"/>
</dbReference>
<evidence type="ECO:0000256" key="4">
    <source>
        <dbReference type="ARBA" id="ARBA00022763"/>
    </source>
</evidence>
<keyword evidence="17" id="KW-1185">Reference proteome</keyword>
<dbReference type="InterPro" id="IPR027417">
    <property type="entry name" value="P-loop_NTPase"/>
</dbReference>
<evidence type="ECO:0000256" key="11">
    <source>
        <dbReference type="ARBA" id="ARBA00023235"/>
    </source>
</evidence>
<dbReference type="SUPFAM" id="SSF52540">
    <property type="entry name" value="P-loop containing nucleoside triphosphate hydrolases"/>
    <property type="match status" value="2"/>
</dbReference>
<dbReference type="GO" id="GO:0016887">
    <property type="term" value="F:ATP hydrolysis activity"/>
    <property type="evidence" value="ECO:0007669"/>
    <property type="project" value="RHEA"/>
</dbReference>
<dbReference type="NCBIfam" id="NF008165">
    <property type="entry name" value="PRK10917.1-3"/>
    <property type="match status" value="1"/>
</dbReference>
<sequence length="676" mass="76927">MQVSIEISSLKGVGPKLNEKLNKCGIFTILDLLLYFPRNYEFIRANIAFEEIDGEEKQILSCRVKGFDNDIRTRTGKYISGIKFEYDGHIVEGKWFNQRFIKNSYKIGQNYDLVGKFKKIGNRLEIINPIIGCAQAKSSEIIPRYSLKDDLSDKILIKLINQVMADVIINDNLPKELIEKYNLIGLDEAIRSIHFPKGKVELENAVVRLKFQELFTYSMKLLLLKNKVRSNDGIRFKLVDELTDLKLSLPFNLTNAQTKVVREILNDQRSPYPMNRLVQGDVGSGKTIVALIAMFNVIKNGYQASLMVPTEILANQHYLEAKKLFEPFNIAIELLTGSTTAKEKKRIKERISSEEVIIVIGTHALIQEDVQFSNLGLVITDEQHRFGVEQRSKLINKGRRPDVIVMSATPIPRTLALYIYSDLDVSIIDELPPGRKKIDTKFFVDRDRNKAYDLALEEVGLGRQVYIVCPLIEENEKMDLNSVEKLYDELKDGIFRDTSIEILHGKMKPKEKAEIITAFKEDKTKVLISTTVIEVGVNVPNASIMIIENAERFGLAQLHQLRGRVGRGEYASYCVLLGNARSNTTKKRMEIMTESTDGFYISEQDLKLRGSGEVFGLRQSGDAGLLLADIYEDTEILKCARGEARILLGSKEPMHMKTCSDIEKSIERWSRYICFN</sequence>
<dbReference type="GO" id="GO:0043138">
    <property type="term" value="F:3'-5' DNA helicase activity"/>
    <property type="evidence" value="ECO:0007669"/>
    <property type="project" value="UniProtKB-EC"/>
</dbReference>
<evidence type="ECO:0000256" key="9">
    <source>
        <dbReference type="ARBA" id="ARBA00023172"/>
    </source>
</evidence>
<dbReference type="PROSITE" id="PS51194">
    <property type="entry name" value="HELICASE_CTER"/>
    <property type="match status" value="1"/>
</dbReference>
<dbReference type="GO" id="GO:0006310">
    <property type="term" value="P:DNA recombination"/>
    <property type="evidence" value="ECO:0007669"/>
    <property type="project" value="UniProtKB-UniRule"/>
</dbReference>
<comment type="similarity">
    <text evidence="1 15">Belongs to the helicase family. RecG subfamily.</text>
</comment>
<keyword evidence="8" id="KW-0238">DNA-binding</keyword>
<dbReference type="PROSITE" id="PS51192">
    <property type="entry name" value="HELICASE_ATP_BIND_1"/>
    <property type="match status" value="1"/>
</dbReference>
<dbReference type="CDD" id="cd17992">
    <property type="entry name" value="DEXHc_RecG"/>
    <property type="match status" value="1"/>
</dbReference>
<keyword evidence="7 15" id="KW-0067">ATP-binding</keyword>
<keyword evidence="10 15" id="KW-0234">DNA repair</keyword>
<dbReference type="AlphaFoldDB" id="A0A1H0RBK6"/>
<dbReference type="Gene3D" id="3.40.50.300">
    <property type="entry name" value="P-loop containing nucleotide triphosphate hydrolases"/>
    <property type="match status" value="2"/>
</dbReference>
<evidence type="ECO:0000256" key="5">
    <source>
        <dbReference type="ARBA" id="ARBA00022801"/>
    </source>
</evidence>
<dbReference type="InterPro" id="IPR001650">
    <property type="entry name" value="Helicase_C-like"/>
</dbReference>
<dbReference type="InterPro" id="IPR045562">
    <property type="entry name" value="RecG_dom3_C"/>
</dbReference>
<keyword evidence="4 15" id="KW-0227">DNA damage</keyword>
<gene>
    <name evidence="16" type="ORF">SAMN04488529_103106</name>
</gene>
<dbReference type="InterPro" id="IPR012340">
    <property type="entry name" value="NA-bd_OB-fold"/>
</dbReference>
<comment type="function">
    <text evidence="15">Plays a critical role in recombination and DNA repair. Helps process Holliday junction intermediates to mature products by catalyzing branch migration. Has replication fork regression activity, unwinds stalled or blocked replication forks to make a HJ that can be resolved. Has a DNA unwinding activity characteristic of a DNA helicase with 3'-5' polarity.</text>
</comment>
<evidence type="ECO:0000256" key="10">
    <source>
        <dbReference type="ARBA" id="ARBA00023204"/>
    </source>
</evidence>
<evidence type="ECO:0000256" key="7">
    <source>
        <dbReference type="ARBA" id="ARBA00022840"/>
    </source>
</evidence>
<dbReference type="OrthoDB" id="9804325at2"/>
<keyword evidence="11" id="KW-0413">Isomerase</keyword>
<evidence type="ECO:0000256" key="13">
    <source>
        <dbReference type="ARBA" id="ARBA00034808"/>
    </source>
</evidence>